<dbReference type="PROSITE" id="PS00211">
    <property type="entry name" value="ABC_TRANSPORTER_1"/>
    <property type="match status" value="1"/>
</dbReference>
<accession>A0A2T5V9U8</accession>
<reference evidence="8 9" key="1">
    <citation type="submission" date="2018-04" db="EMBL/GenBank/DDBJ databases">
        <title>Genomic Encyclopedia of Archaeal and Bacterial Type Strains, Phase II (KMG-II): from individual species to whole genera.</title>
        <authorList>
            <person name="Goeker M."/>
        </authorList>
    </citation>
    <scope>NUCLEOTIDE SEQUENCE [LARGE SCALE GENOMIC DNA]</scope>
    <source>
        <strain evidence="8 9">DSM 23382</strain>
    </source>
</reference>
<proteinExistence type="inferred from homology"/>
<dbReference type="InterPro" id="IPR027417">
    <property type="entry name" value="P-loop_NTPase"/>
</dbReference>
<comment type="similarity">
    <text evidence="2">Belongs to the ABC transporter superfamily.</text>
</comment>
<feature type="domain" description="ABC transporter" evidence="7">
    <location>
        <begin position="32"/>
        <end position="262"/>
    </location>
</feature>
<dbReference type="Gene3D" id="3.40.50.300">
    <property type="entry name" value="P-loop containing nucleotide triphosphate hydrolases"/>
    <property type="match status" value="1"/>
</dbReference>
<dbReference type="SMART" id="SM00382">
    <property type="entry name" value="AAA"/>
    <property type="match status" value="1"/>
</dbReference>
<dbReference type="PROSITE" id="PS50893">
    <property type="entry name" value="ABC_TRANSPORTER_2"/>
    <property type="match status" value="1"/>
</dbReference>
<keyword evidence="3" id="KW-0813">Transport</keyword>
<comment type="subcellular location">
    <subcellularLocation>
        <location evidence="1">Cell inner membrane</location>
        <topology evidence="1">Peripheral membrane protein</topology>
    </subcellularLocation>
</comment>
<organism evidence="8 9">
    <name type="scientific">Breoghania corrubedonensis</name>
    <dbReference type="NCBI Taxonomy" id="665038"/>
    <lineage>
        <taxon>Bacteria</taxon>
        <taxon>Pseudomonadati</taxon>
        <taxon>Pseudomonadota</taxon>
        <taxon>Alphaproteobacteria</taxon>
        <taxon>Hyphomicrobiales</taxon>
        <taxon>Stappiaceae</taxon>
        <taxon>Breoghania</taxon>
    </lineage>
</organism>
<dbReference type="GO" id="GO:0140359">
    <property type="term" value="F:ABC-type transporter activity"/>
    <property type="evidence" value="ECO:0007669"/>
    <property type="project" value="UniProtKB-ARBA"/>
</dbReference>
<evidence type="ECO:0000313" key="9">
    <source>
        <dbReference type="Proteomes" id="UP000244081"/>
    </source>
</evidence>
<dbReference type="AlphaFoldDB" id="A0A2T5V9U8"/>
<dbReference type="PANTHER" id="PTHR42781">
    <property type="entry name" value="SPERMIDINE/PUTRESCINE IMPORT ATP-BINDING PROTEIN POTA"/>
    <property type="match status" value="1"/>
</dbReference>
<evidence type="ECO:0000256" key="1">
    <source>
        <dbReference type="ARBA" id="ARBA00004417"/>
    </source>
</evidence>
<dbReference type="InterPro" id="IPR003593">
    <property type="entry name" value="AAA+_ATPase"/>
</dbReference>
<evidence type="ECO:0000313" key="8">
    <source>
        <dbReference type="EMBL" id="PTW60532.1"/>
    </source>
</evidence>
<gene>
    <name evidence="8" type="ORF">C8N35_104157</name>
</gene>
<keyword evidence="9" id="KW-1185">Reference proteome</keyword>
<evidence type="ECO:0000256" key="5">
    <source>
        <dbReference type="ARBA" id="ARBA00022840"/>
    </source>
</evidence>
<dbReference type="PANTHER" id="PTHR42781:SF4">
    <property type="entry name" value="SPERMIDINE_PUTRESCINE IMPORT ATP-BINDING PROTEIN POTA"/>
    <property type="match status" value="1"/>
</dbReference>
<dbReference type="Proteomes" id="UP000244081">
    <property type="component" value="Unassembled WGS sequence"/>
</dbReference>
<dbReference type="FunFam" id="3.40.50.300:FF:000042">
    <property type="entry name" value="Maltose/maltodextrin ABC transporter, ATP-binding protein"/>
    <property type="match status" value="1"/>
</dbReference>
<dbReference type="Gene3D" id="2.40.50.100">
    <property type="match status" value="1"/>
</dbReference>
<evidence type="ECO:0000256" key="4">
    <source>
        <dbReference type="ARBA" id="ARBA00022741"/>
    </source>
</evidence>
<dbReference type="InterPro" id="IPR008995">
    <property type="entry name" value="Mo/tungstate-bd_C_term_dom"/>
</dbReference>
<dbReference type="InterPro" id="IPR017871">
    <property type="entry name" value="ABC_transporter-like_CS"/>
</dbReference>
<dbReference type="SUPFAM" id="SSF50331">
    <property type="entry name" value="MOP-like"/>
    <property type="match status" value="1"/>
</dbReference>
<comment type="caution">
    <text evidence="8">The sequence shown here is derived from an EMBL/GenBank/DDBJ whole genome shotgun (WGS) entry which is preliminary data.</text>
</comment>
<dbReference type="Pfam" id="PF08402">
    <property type="entry name" value="TOBE_2"/>
    <property type="match status" value="1"/>
</dbReference>
<evidence type="ECO:0000256" key="6">
    <source>
        <dbReference type="SAM" id="MobiDB-lite"/>
    </source>
</evidence>
<protein>
    <submittedName>
        <fullName evidence="8">Carbohydrate ABC transporter ATP-binding protein (CUT1 family)</fullName>
    </submittedName>
</protein>
<dbReference type="InterPro" id="IPR050093">
    <property type="entry name" value="ABC_SmlMolc_Importer"/>
</dbReference>
<name>A0A2T5V9U8_9HYPH</name>
<evidence type="ECO:0000256" key="3">
    <source>
        <dbReference type="ARBA" id="ARBA00022448"/>
    </source>
</evidence>
<feature type="region of interest" description="Disordered" evidence="6">
    <location>
        <begin position="1"/>
        <end position="25"/>
    </location>
</feature>
<dbReference type="GO" id="GO:0016887">
    <property type="term" value="F:ATP hydrolysis activity"/>
    <property type="evidence" value="ECO:0007669"/>
    <property type="project" value="InterPro"/>
</dbReference>
<dbReference type="EMBL" id="QAYG01000004">
    <property type="protein sequence ID" value="PTW60532.1"/>
    <property type="molecule type" value="Genomic_DNA"/>
</dbReference>
<evidence type="ECO:0000256" key="2">
    <source>
        <dbReference type="ARBA" id="ARBA00005417"/>
    </source>
</evidence>
<dbReference type="SUPFAM" id="SSF52540">
    <property type="entry name" value="P-loop containing nucleoside triphosphate hydrolases"/>
    <property type="match status" value="1"/>
</dbReference>
<dbReference type="InterPro" id="IPR013611">
    <property type="entry name" value="Transp-assoc_OB_typ2"/>
</dbReference>
<dbReference type="InterPro" id="IPR003439">
    <property type="entry name" value="ABC_transporter-like_ATP-bd"/>
</dbReference>
<dbReference type="GO" id="GO:0043190">
    <property type="term" value="C:ATP-binding cassette (ABC) transporter complex"/>
    <property type="evidence" value="ECO:0007669"/>
    <property type="project" value="InterPro"/>
</dbReference>
<dbReference type="Pfam" id="PF00005">
    <property type="entry name" value="ABC_tran"/>
    <property type="match status" value="1"/>
</dbReference>
<keyword evidence="4" id="KW-0547">Nucleotide-binding</keyword>
<keyword evidence="5 8" id="KW-0067">ATP-binding</keyword>
<dbReference type="RefSeq" id="WP_245926781.1">
    <property type="nucleotide sequence ID" value="NZ_QAYG01000004.1"/>
</dbReference>
<evidence type="ECO:0000259" key="7">
    <source>
        <dbReference type="PROSITE" id="PS50893"/>
    </source>
</evidence>
<sequence length="388" mass="41164">MNMMPSAIAQARSLRKGGEEDAGHDAGQTDFLTIRGLEAGYAGTRVLKGIDLSVFKGEFIALLGSSGCGKSTLLRTLAGFAKPDAGEIRVAGRDVTRLGPDKRGMALVFQSYALWPHMSVAQNIGYGLKLAGRAKADIASRVGELQMQLGLGGLEQRKPAELSGGQRQRVALARALAVQPDILLLDEPLSNLDARIRLTVRHEIIALQRRLGTTAIHVTHDREEAMVMADRIVILNEGAIAQVGTPQDVYKRPASAFVAAFMGAENCLPLSIEKSGAGLHVHANDLCEGASLPIPSNPLVSGPVEARFRPQAVELTPHQPQTGTEPGGDGAVIFKGRVEQTSYPGGAWRHVVSLGSHSVVADAQRSFAPGEAVNLRVAAEDLFLFSPA</sequence>
<dbReference type="GO" id="GO:0005524">
    <property type="term" value="F:ATP binding"/>
    <property type="evidence" value="ECO:0007669"/>
    <property type="project" value="UniProtKB-KW"/>
</dbReference>